<proteinExistence type="inferred from homology"/>
<evidence type="ECO:0000313" key="7">
    <source>
        <dbReference type="Proteomes" id="UP001214553"/>
    </source>
</evidence>
<feature type="transmembrane region" description="Helical" evidence="5">
    <location>
        <begin position="467"/>
        <end position="484"/>
    </location>
</feature>
<feature type="transmembrane region" description="Helical" evidence="5">
    <location>
        <begin position="694"/>
        <end position="717"/>
    </location>
</feature>
<dbReference type="Pfam" id="PF13641">
    <property type="entry name" value="Glyco_tranf_2_3"/>
    <property type="match status" value="1"/>
</dbReference>
<name>A0ABY8BUN1_9MICO</name>
<evidence type="ECO:0000256" key="5">
    <source>
        <dbReference type="SAM" id="Phobius"/>
    </source>
</evidence>
<evidence type="ECO:0000256" key="2">
    <source>
        <dbReference type="ARBA" id="ARBA00006739"/>
    </source>
</evidence>
<keyword evidence="5" id="KW-0812">Transmembrane</keyword>
<organism evidence="6 7">
    <name type="scientific">Microbacterium horticulturae</name>
    <dbReference type="NCBI Taxonomy" id="3028316"/>
    <lineage>
        <taxon>Bacteria</taxon>
        <taxon>Bacillati</taxon>
        <taxon>Actinomycetota</taxon>
        <taxon>Actinomycetes</taxon>
        <taxon>Micrococcales</taxon>
        <taxon>Microbacteriaceae</taxon>
        <taxon>Microbacterium</taxon>
    </lineage>
</organism>
<protein>
    <submittedName>
        <fullName evidence="6">Glycosyltransferase</fullName>
        <ecNumber evidence="6">2.4.-.-</ecNumber>
    </submittedName>
</protein>
<keyword evidence="3 6" id="KW-0328">Glycosyltransferase</keyword>
<dbReference type="SUPFAM" id="SSF53448">
    <property type="entry name" value="Nucleotide-diphospho-sugar transferases"/>
    <property type="match status" value="1"/>
</dbReference>
<keyword evidence="5" id="KW-0472">Membrane</keyword>
<dbReference type="RefSeq" id="WP_275277223.1">
    <property type="nucleotide sequence ID" value="NZ_CP119108.1"/>
</dbReference>
<dbReference type="PANTHER" id="PTHR43179">
    <property type="entry name" value="RHAMNOSYLTRANSFERASE WBBL"/>
    <property type="match status" value="1"/>
</dbReference>
<comment type="similarity">
    <text evidence="2">Belongs to the glycosyltransferase 2 family.</text>
</comment>
<dbReference type="InterPro" id="IPR029044">
    <property type="entry name" value="Nucleotide-diphossugar_trans"/>
</dbReference>
<feature type="transmembrane region" description="Helical" evidence="5">
    <location>
        <begin position="664"/>
        <end position="688"/>
    </location>
</feature>
<sequence length="979" mass="101254">MPARVHALLVVRPDAHVPAAHRLERTLAALAAQTHPISALTIVLCGDDADAAAFAAASPAQSILTVSRKATFAEALALAGRELEGDAVWLLAQDTVPEPDTLAHLTDALEIAPSVGVVAPKLVRWDERERIVSLGVTMTRFGRTIGLADDEFDQGQHDATEDVLGVDIRAALVRTEAWATVRGVDPALAGVDEGLDLGVRIRLAGGRAVVVPSARVAVHGDGVAGPVGLPPERSIHNTYAHRRAQLHRRLVYAKAWATPLLWLSLLPVALWRAAVQLVAKTPGRILPEWGATGVSIVRLGALIRARGRIRRAHAVPWSQLAPLRMTREKLRQSLHPDQDVREALSQRGELRFFTGGGAWAVLGALVVSIVMFPSLLVWPALGGGALAPLRSTVARLWADAAFGLFPSGLGEVGPADPFSAMIAVLGSLWPGDPSRALVLLWVFALPLAVLGGWFAATRVTDRPVLRITGAIAWALAPTFLTALLQGRPAAVLVHLLLPWLLYAGAVAHRSWGSAGAASLLFAGVIACAPSLAPALVLIWLVLLIVLSAVHRGQGAARVAWIVVPAIVMAAPVVFRQLAEGNLWALLADPGIAWAGPQVAADAAGRAVLAAGSPTTDPGGWAALLQSGAFGPWAATVPAVWMLVLLAPLGVLAVVALFTRRWIAATVLVLIAVVGLATAFAAVGVAVSADGAVAVPIWPGSALSLVWAAVVGGALVTLDTGFAPQPSPDADRALHAGRTRALGATVVMLALVVFALPSLSAQLRGTATIAEGPTSTLPAYVAAVGRGDVNTGTVVLEPLEGGAVSATVVWGESETIGGASTVLSTRTAPSPADKKVAELAADLVTPTSTDVVDRLRADGIRFVLLRTAPDDTARELALTAGTALDQRDGLDAVGTTSKGSLWRVTGDVAARAAAAASVAPLRNGIALAQLIAVAVALLLAVPTAASRRRARSTPRVVGRRAPRRVARIAVGDAAAEGELP</sequence>
<feature type="transmembrane region" description="Helical" evidence="5">
    <location>
        <begin position="517"/>
        <end position="546"/>
    </location>
</feature>
<dbReference type="PANTHER" id="PTHR43179:SF12">
    <property type="entry name" value="GALACTOFURANOSYLTRANSFERASE GLFT2"/>
    <property type="match status" value="1"/>
</dbReference>
<keyword evidence="7" id="KW-1185">Reference proteome</keyword>
<dbReference type="CDD" id="cd00761">
    <property type="entry name" value="Glyco_tranf_GTA_type"/>
    <property type="match status" value="1"/>
</dbReference>
<feature type="transmembrane region" description="Helical" evidence="5">
    <location>
        <begin position="558"/>
        <end position="578"/>
    </location>
</feature>
<keyword evidence="5" id="KW-1133">Transmembrane helix</keyword>
<reference evidence="6 7" key="1">
    <citation type="submission" date="2023-03" db="EMBL/GenBank/DDBJ databases">
        <title>Genome sequence of Microbacterium sp. KACC 23027.</title>
        <authorList>
            <person name="Kim S."/>
            <person name="Heo J."/>
            <person name="Kwon S.-W."/>
        </authorList>
    </citation>
    <scope>NUCLEOTIDE SEQUENCE [LARGE SCALE GENOMIC DNA]</scope>
    <source>
        <strain evidence="6 7">KACC 23027</strain>
    </source>
</reference>
<dbReference type="GO" id="GO:0016757">
    <property type="term" value="F:glycosyltransferase activity"/>
    <property type="evidence" value="ECO:0007669"/>
    <property type="project" value="UniProtKB-KW"/>
</dbReference>
<keyword evidence="4 6" id="KW-0808">Transferase</keyword>
<feature type="transmembrane region" description="Helical" evidence="5">
    <location>
        <begin position="738"/>
        <end position="758"/>
    </location>
</feature>
<dbReference type="Proteomes" id="UP001214553">
    <property type="component" value="Chromosome"/>
</dbReference>
<evidence type="ECO:0000256" key="3">
    <source>
        <dbReference type="ARBA" id="ARBA00022676"/>
    </source>
</evidence>
<feature type="transmembrane region" description="Helical" evidence="5">
    <location>
        <begin position="436"/>
        <end position="455"/>
    </location>
</feature>
<evidence type="ECO:0000256" key="4">
    <source>
        <dbReference type="ARBA" id="ARBA00022679"/>
    </source>
</evidence>
<feature type="transmembrane region" description="Helical" evidence="5">
    <location>
        <begin position="357"/>
        <end position="381"/>
    </location>
</feature>
<gene>
    <name evidence="6" type="ORF">PU630_11605</name>
</gene>
<feature type="transmembrane region" description="Helical" evidence="5">
    <location>
        <begin position="285"/>
        <end position="303"/>
    </location>
</feature>
<feature type="transmembrane region" description="Helical" evidence="5">
    <location>
        <begin position="251"/>
        <end position="273"/>
    </location>
</feature>
<dbReference type="Gene3D" id="3.90.550.10">
    <property type="entry name" value="Spore Coat Polysaccharide Biosynthesis Protein SpsA, Chain A"/>
    <property type="match status" value="1"/>
</dbReference>
<dbReference type="EC" id="2.4.-.-" evidence="6"/>
<dbReference type="EMBL" id="CP119108">
    <property type="protein sequence ID" value="WEG07885.1"/>
    <property type="molecule type" value="Genomic_DNA"/>
</dbReference>
<evidence type="ECO:0000313" key="6">
    <source>
        <dbReference type="EMBL" id="WEG07885.1"/>
    </source>
</evidence>
<feature type="transmembrane region" description="Helical" evidence="5">
    <location>
        <begin position="638"/>
        <end position="657"/>
    </location>
</feature>
<evidence type="ECO:0000256" key="1">
    <source>
        <dbReference type="ARBA" id="ARBA00004776"/>
    </source>
</evidence>
<feature type="transmembrane region" description="Helical" evidence="5">
    <location>
        <begin position="925"/>
        <end position="944"/>
    </location>
</feature>
<comment type="pathway">
    <text evidence="1">Cell wall biogenesis; cell wall polysaccharide biosynthesis.</text>
</comment>
<accession>A0ABY8BUN1</accession>